<accession>A0A0R3SLR6</accession>
<reference evidence="1" key="1">
    <citation type="submission" date="2017-02" db="UniProtKB">
        <authorList>
            <consortium name="WormBaseParasite"/>
        </authorList>
    </citation>
    <scope>IDENTIFICATION</scope>
</reference>
<proteinExistence type="predicted"/>
<name>A0A0R3SLR6_HYMDI</name>
<evidence type="ECO:0000313" key="1">
    <source>
        <dbReference type="WBParaSite" id="HDID_0000588101-mRNA-1"/>
    </source>
</evidence>
<protein>
    <submittedName>
        <fullName evidence="1">Secreted protein</fullName>
    </submittedName>
</protein>
<dbReference type="AlphaFoldDB" id="A0A0R3SLR6"/>
<sequence length="116" mass="12473">LFSPSVFSISASSTLNASLSSYSSTRIISSGRGFASRLFNFGPGGGRKMNADSLRQSSEIWAFSSSSEELELRDPEDWECFSSFSFASSDFGAEPNHFLSRAVTEGLLLALTGIPL</sequence>
<organism evidence="1">
    <name type="scientific">Hymenolepis diminuta</name>
    <name type="common">Rat tapeworm</name>
    <dbReference type="NCBI Taxonomy" id="6216"/>
    <lineage>
        <taxon>Eukaryota</taxon>
        <taxon>Metazoa</taxon>
        <taxon>Spiralia</taxon>
        <taxon>Lophotrochozoa</taxon>
        <taxon>Platyhelminthes</taxon>
        <taxon>Cestoda</taxon>
        <taxon>Eucestoda</taxon>
        <taxon>Cyclophyllidea</taxon>
        <taxon>Hymenolepididae</taxon>
        <taxon>Hymenolepis</taxon>
    </lineage>
</organism>
<dbReference type="WBParaSite" id="HDID_0000588101-mRNA-1">
    <property type="protein sequence ID" value="HDID_0000588101-mRNA-1"/>
    <property type="gene ID" value="HDID_0000588101"/>
</dbReference>